<evidence type="ECO:0000313" key="3">
    <source>
        <dbReference type="EMBL" id="GAH70018.1"/>
    </source>
</evidence>
<dbReference type="AlphaFoldDB" id="X1JJV6"/>
<dbReference type="Pfam" id="PF08241">
    <property type="entry name" value="Methyltransf_11"/>
    <property type="match status" value="1"/>
</dbReference>
<dbReference type="InterPro" id="IPR050447">
    <property type="entry name" value="Erg6_SMT_methyltransf"/>
</dbReference>
<dbReference type="Gene3D" id="3.40.50.150">
    <property type="entry name" value="Vaccinia Virus protein VP39"/>
    <property type="match status" value="1"/>
</dbReference>
<dbReference type="GO" id="GO:0016126">
    <property type="term" value="P:sterol biosynthetic process"/>
    <property type="evidence" value="ECO:0007669"/>
    <property type="project" value="TreeGrafter"/>
</dbReference>
<organism evidence="3">
    <name type="scientific">marine sediment metagenome</name>
    <dbReference type="NCBI Taxonomy" id="412755"/>
    <lineage>
        <taxon>unclassified sequences</taxon>
        <taxon>metagenomes</taxon>
        <taxon>ecological metagenomes</taxon>
    </lineage>
</organism>
<reference evidence="3" key="1">
    <citation type="journal article" date="2014" name="Front. Microbiol.">
        <title>High frequency of phylogenetically diverse reductive dehalogenase-homologous genes in deep subseafloor sedimentary metagenomes.</title>
        <authorList>
            <person name="Kawai M."/>
            <person name="Futagami T."/>
            <person name="Toyoda A."/>
            <person name="Takaki Y."/>
            <person name="Nishi S."/>
            <person name="Hori S."/>
            <person name="Arai W."/>
            <person name="Tsubouchi T."/>
            <person name="Morono Y."/>
            <person name="Uchiyama I."/>
            <person name="Ito T."/>
            <person name="Fujiyama A."/>
            <person name="Inagaki F."/>
            <person name="Takami H."/>
        </authorList>
    </citation>
    <scope>NUCLEOTIDE SEQUENCE</scope>
    <source>
        <strain evidence="3">Expedition CK06-06</strain>
    </source>
</reference>
<dbReference type="InterPro" id="IPR029063">
    <property type="entry name" value="SAM-dependent_MTases_sf"/>
</dbReference>
<dbReference type="PANTHER" id="PTHR44068:SF1">
    <property type="entry name" value="HYPOTHETICAL LOC100005854"/>
    <property type="match status" value="1"/>
</dbReference>
<name>X1JJV6_9ZZZZ</name>
<dbReference type="CDD" id="cd02440">
    <property type="entry name" value="AdoMet_MTases"/>
    <property type="match status" value="1"/>
</dbReference>
<sequence>MQQIQERIGQLEQRKLGSWLPDAGVGCPCRYRMSETNNTDLLAWQEHGAVRFLREVGVRAGQVVLDFGCGQGAYSRPAAQIVGARGTVYALDKNPSALDALVREATEEGLTNIRRLDTAGAMPLPLDDTSVDVVLLYDVLHLVGSQGPGEKANHSTAADRRGLLKEVHRVLKPAGLVSAHCPHLATHTDVESERDIAEEFTTEGFAVEKSFRAELRHDNGIAQGHVLNFVRDSDGGRGAC</sequence>
<proteinExistence type="predicted"/>
<evidence type="ECO:0000259" key="2">
    <source>
        <dbReference type="Pfam" id="PF08241"/>
    </source>
</evidence>
<dbReference type="PANTHER" id="PTHR44068">
    <property type="entry name" value="ZGC:194242"/>
    <property type="match status" value="1"/>
</dbReference>
<dbReference type="GO" id="GO:0005783">
    <property type="term" value="C:endoplasmic reticulum"/>
    <property type="evidence" value="ECO:0007669"/>
    <property type="project" value="TreeGrafter"/>
</dbReference>
<keyword evidence="1" id="KW-0808">Transferase</keyword>
<dbReference type="EMBL" id="BARU01027067">
    <property type="protein sequence ID" value="GAH70018.1"/>
    <property type="molecule type" value="Genomic_DNA"/>
</dbReference>
<dbReference type="SUPFAM" id="SSF53335">
    <property type="entry name" value="S-adenosyl-L-methionine-dependent methyltransferases"/>
    <property type="match status" value="1"/>
</dbReference>
<comment type="caution">
    <text evidence="3">The sequence shown here is derived from an EMBL/GenBank/DDBJ whole genome shotgun (WGS) entry which is preliminary data.</text>
</comment>
<gene>
    <name evidence="3" type="ORF">S03H2_43395</name>
</gene>
<protein>
    <recommendedName>
        <fullName evidence="2">Methyltransferase type 11 domain-containing protein</fullName>
    </recommendedName>
</protein>
<accession>X1JJV6</accession>
<dbReference type="GO" id="GO:0003838">
    <property type="term" value="F:sterol 24-C-methyltransferase activity"/>
    <property type="evidence" value="ECO:0007669"/>
    <property type="project" value="TreeGrafter"/>
</dbReference>
<feature type="domain" description="Methyltransferase type 11" evidence="2">
    <location>
        <begin position="65"/>
        <end position="177"/>
    </location>
</feature>
<evidence type="ECO:0000256" key="1">
    <source>
        <dbReference type="ARBA" id="ARBA00022679"/>
    </source>
</evidence>
<dbReference type="InterPro" id="IPR013216">
    <property type="entry name" value="Methyltransf_11"/>
</dbReference>